<feature type="compositionally biased region" description="Polar residues" evidence="1">
    <location>
        <begin position="37"/>
        <end position="46"/>
    </location>
</feature>
<dbReference type="Proteomes" id="UP000664534">
    <property type="component" value="Unassembled WGS sequence"/>
</dbReference>
<evidence type="ECO:0000313" key="3">
    <source>
        <dbReference type="EMBL" id="CAF9932050.1"/>
    </source>
</evidence>
<accession>A0A8H3IST5</accession>
<evidence type="ECO:0000256" key="1">
    <source>
        <dbReference type="SAM" id="MobiDB-lite"/>
    </source>
</evidence>
<dbReference type="SMART" id="SM00164">
    <property type="entry name" value="TBC"/>
    <property type="match status" value="1"/>
</dbReference>
<feature type="region of interest" description="Disordered" evidence="1">
    <location>
        <begin position="337"/>
        <end position="356"/>
    </location>
</feature>
<dbReference type="AlphaFoldDB" id="A0A8H3IST5"/>
<dbReference type="InterPro" id="IPR035969">
    <property type="entry name" value="Rab-GAP_TBC_sf"/>
</dbReference>
<feature type="compositionally biased region" description="Basic and acidic residues" evidence="1">
    <location>
        <begin position="68"/>
        <end position="77"/>
    </location>
</feature>
<dbReference type="FunFam" id="1.10.472.80:FF:000055">
    <property type="entry name" value="TBC domain-containing protein C1778.09"/>
    <property type="match status" value="1"/>
</dbReference>
<evidence type="ECO:0000313" key="4">
    <source>
        <dbReference type="Proteomes" id="UP000664534"/>
    </source>
</evidence>
<evidence type="ECO:0000259" key="2">
    <source>
        <dbReference type="PROSITE" id="PS50086"/>
    </source>
</evidence>
<dbReference type="FunFam" id="1.10.8.270:FF:000023">
    <property type="entry name" value="TBC domain-containing protein C1778.09"/>
    <property type="match status" value="1"/>
</dbReference>
<reference evidence="3" key="1">
    <citation type="submission" date="2021-03" db="EMBL/GenBank/DDBJ databases">
        <authorList>
            <person name="Tagirdzhanova G."/>
        </authorList>
    </citation>
    <scope>NUCLEOTIDE SEQUENCE</scope>
</reference>
<feature type="compositionally biased region" description="Basic residues" evidence="1">
    <location>
        <begin position="374"/>
        <end position="385"/>
    </location>
</feature>
<feature type="compositionally biased region" description="Polar residues" evidence="1">
    <location>
        <begin position="338"/>
        <end position="349"/>
    </location>
</feature>
<sequence length="786" mass="87572">MKPAPPSPRPPSRQGLKAISYNDTIAAKPPIPITVATPPSKSSHTPFKSLRRPKTSNQRLSPQTARSKLQDDARRDSGLAPSSSTTRDSRTTLGTDVDSTTSVKRSPSIPSFSANDAAPSPKPTTTGDEESRPKEQSDLPAIPQLPFMSILTEIPSGSFEDLTLPGQVEFSKRGSMLIGGKKANNRHGRNFSNGRVIGSRRTMSTDLLSPPPSLPTRVLSANDEALSHKVRSMYEGGAEVESINVAESYDNVGNGPMEEQNSSTRQVSNSSVCLKNKPQITMNGDGAHKVLSQATTTTNKRSSVIEREANELAGGIEDWEDLNGGDVDRYGFIIPRKPSSQASSLNLNPARSPEPPRIQRMSTLLQIASDAPRRQRSTIRGKKNPSAKSPTRSVETPSSSRPVSRIVRPVSSQSSYRTTNGNQSRFRSAANRLPHNKDRKCVDEAGDMLTLPPGLADIAEDEEDNKMADDLKRREWEREDKWRKMAKIVRNKNGGGMVFEFDTKSPKVIERTWKGIPDRWRATAWHAFLTASAKKRHGSPSDDELIAVFKKLLTQGSPDDVQIDIDVPRTINSHIMFRRRYRGGQRLLFRVLHCLSIYFPDTGYVQGMAALAATLLCYFDEEITFVMLVRLWQLRGLERLYQSGFEGLMQALEEFEKDWLGKGEVAAKLDEYNISPTAYGTRWYLTLFNYSIPFPAQLRVWDVFMLLGDPDPCPPLTLSPSSFNGGLDVLHAASAALIDGTREILLDSDFENAMKVLTSWIPVKDEEMLMRVARVEWKRKRKRRKH</sequence>
<dbReference type="GO" id="GO:0031267">
    <property type="term" value="F:small GTPase binding"/>
    <property type="evidence" value="ECO:0007669"/>
    <property type="project" value="TreeGrafter"/>
</dbReference>
<feature type="compositionally biased region" description="Polar residues" evidence="1">
    <location>
        <begin position="416"/>
        <end position="426"/>
    </location>
</feature>
<dbReference type="InterPro" id="IPR000195">
    <property type="entry name" value="Rab-GAP-TBC_dom"/>
</dbReference>
<comment type="caution">
    <text evidence="3">The sequence shown here is derived from an EMBL/GenBank/DDBJ whole genome shotgun (WGS) entry which is preliminary data.</text>
</comment>
<feature type="compositionally biased region" description="Pro residues" evidence="1">
    <location>
        <begin position="1"/>
        <end position="11"/>
    </location>
</feature>
<name>A0A8H3IST5_9LECA</name>
<gene>
    <name evidence="3" type="ORF">IMSHALPRED_008778</name>
</gene>
<protein>
    <recommendedName>
        <fullName evidence="2">Rab-GAP TBC domain-containing protein</fullName>
    </recommendedName>
</protein>
<keyword evidence="4" id="KW-1185">Reference proteome</keyword>
<feature type="region of interest" description="Disordered" evidence="1">
    <location>
        <begin position="367"/>
        <end position="430"/>
    </location>
</feature>
<dbReference type="InterPro" id="IPR050302">
    <property type="entry name" value="Rab_GAP_TBC_domain"/>
</dbReference>
<proteinExistence type="predicted"/>
<dbReference type="EMBL" id="CAJPDT010000064">
    <property type="protein sequence ID" value="CAF9932050.1"/>
    <property type="molecule type" value="Genomic_DNA"/>
</dbReference>
<feature type="compositionally biased region" description="Polar residues" evidence="1">
    <location>
        <begin position="386"/>
        <end position="396"/>
    </location>
</feature>
<dbReference type="PANTHER" id="PTHR47219:SF9">
    <property type="entry name" value="GTPASE ACTIVATING PROTEIN AND CENTROSOME-ASSOCIATED, ISOFORM B"/>
    <property type="match status" value="1"/>
</dbReference>
<dbReference type="Gene3D" id="1.10.8.270">
    <property type="entry name" value="putative rabgap domain of human tbc1 domain family member 14 like domains"/>
    <property type="match status" value="1"/>
</dbReference>
<feature type="region of interest" description="Disordered" evidence="1">
    <location>
        <begin position="1"/>
        <end position="144"/>
    </location>
</feature>
<dbReference type="SUPFAM" id="SSF47923">
    <property type="entry name" value="Ypt/Rab-GAP domain of gyp1p"/>
    <property type="match status" value="2"/>
</dbReference>
<feature type="compositionally biased region" description="Low complexity" evidence="1">
    <location>
        <begin position="397"/>
        <end position="415"/>
    </location>
</feature>
<organism evidence="3 4">
    <name type="scientific">Imshaugia aleurites</name>
    <dbReference type="NCBI Taxonomy" id="172621"/>
    <lineage>
        <taxon>Eukaryota</taxon>
        <taxon>Fungi</taxon>
        <taxon>Dikarya</taxon>
        <taxon>Ascomycota</taxon>
        <taxon>Pezizomycotina</taxon>
        <taxon>Lecanoromycetes</taxon>
        <taxon>OSLEUM clade</taxon>
        <taxon>Lecanoromycetidae</taxon>
        <taxon>Lecanorales</taxon>
        <taxon>Lecanorineae</taxon>
        <taxon>Parmeliaceae</taxon>
        <taxon>Imshaugia</taxon>
    </lineage>
</organism>
<dbReference type="OrthoDB" id="294251at2759"/>
<feature type="compositionally biased region" description="Polar residues" evidence="1">
    <location>
        <begin position="93"/>
        <end position="114"/>
    </location>
</feature>
<dbReference type="PANTHER" id="PTHR47219">
    <property type="entry name" value="RAB GTPASE-ACTIVATING PROTEIN 1-LIKE"/>
    <property type="match status" value="1"/>
</dbReference>
<dbReference type="Gene3D" id="1.10.472.80">
    <property type="entry name" value="Ypt/Rab-GAP domain of gyp1p, domain 3"/>
    <property type="match status" value="1"/>
</dbReference>
<dbReference type="PROSITE" id="PS50086">
    <property type="entry name" value="TBC_RABGAP"/>
    <property type="match status" value="1"/>
</dbReference>
<feature type="domain" description="Rab-GAP TBC" evidence="2">
    <location>
        <begin position="515"/>
        <end position="708"/>
    </location>
</feature>
<dbReference type="GO" id="GO:0005096">
    <property type="term" value="F:GTPase activator activity"/>
    <property type="evidence" value="ECO:0007669"/>
    <property type="project" value="TreeGrafter"/>
</dbReference>
<feature type="compositionally biased region" description="Polar residues" evidence="1">
    <location>
        <begin position="55"/>
        <end position="67"/>
    </location>
</feature>
<dbReference type="Pfam" id="PF00566">
    <property type="entry name" value="RabGAP-TBC"/>
    <property type="match status" value="1"/>
</dbReference>